<dbReference type="EMBL" id="DWYR01000011">
    <property type="protein sequence ID" value="HJA98844.1"/>
    <property type="molecule type" value="Genomic_DNA"/>
</dbReference>
<evidence type="ECO:0000313" key="2">
    <source>
        <dbReference type="Proteomes" id="UP000824259"/>
    </source>
</evidence>
<reference evidence="1" key="2">
    <citation type="submission" date="2021-04" db="EMBL/GenBank/DDBJ databases">
        <authorList>
            <person name="Gilroy R."/>
        </authorList>
    </citation>
    <scope>NUCLEOTIDE SEQUENCE</scope>
    <source>
        <strain evidence="1">CHK169-11906</strain>
    </source>
</reference>
<reference evidence="1" key="1">
    <citation type="journal article" date="2021" name="PeerJ">
        <title>Extensive microbial diversity within the chicken gut microbiome revealed by metagenomics and culture.</title>
        <authorList>
            <person name="Gilroy R."/>
            <person name="Ravi A."/>
            <person name="Getino M."/>
            <person name="Pursley I."/>
            <person name="Horton D.L."/>
            <person name="Alikhan N.F."/>
            <person name="Baker D."/>
            <person name="Gharbi K."/>
            <person name="Hall N."/>
            <person name="Watson M."/>
            <person name="Adriaenssens E.M."/>
            <person name="Foster-Nyarko E."/>
            <person name="Jarju S."/>
            <person name="Secka A."/>
            <person name="Antonio M."/>
            <person name="Oren A."/>
            <person name="Chaudhuri R.R."/>
            <person name="La Ragione R."/>
            <person name="Hildebrand F."/>
            <person name="Pallen M.J."/>
        </authorList>
    </citation>
    <scope>NUCLEOTIDE SEQUENCE</scope>
    <source>
        <strain evidence="1">CHK169-11906</strain>
    </source>
</reference>
<accession>A0A9D2L400</accession>
<organism evidence="1 2">
    <name type="scientific">Candidatus Alistipes avicola</name>
    <dbReference type="NCBI Taxonomy" id="2838432"/>
    <lineage>
        <taxon>Bacteria</taxon>
        <taxon>Pseudomonadati</taxon>
        <taxon>Bacteroidota</taxon>
        <taxon>Bacteroidia</taxon>
        <taxon>Bacteroidales</taxon>
        <taxon>Rikenellaceae</taxon>
        <taxon>Alistipes</taxon>
    </lineage>
</organism>
<protein>
    <submittedName>
        <fullName evidence="1">Uncharacterized protein</fullName>
    </submittedName>
</protein>
<dbReference type="AlphaFoldDB" id="A0A9D2L400"/>
<comment type="caution">
    <text evidence="1">The sequence shown here is derived from an EMBL/GenBank/DDBJ whole genome shotgun (WGS) entry which is preliminary data.</text>
</comment>
<sequence>MQDNVILNPTPDQTFEILGKGAYDFKQVLSRCKQLQQQGEVERACNERYQAFQRITGLLPEDEEVNLEWGEPNTRAAIEIIYASAIDHFLISDFEMSAAMLELLCELDPEDHLEAVILLAFNYLAMEEYELFDEVSYDISDKYACKEVLTMWSDFRTKGRIPEGEIMRFKTKFTPYYTEFVAEEHPADEKYLQDIESERPSVQAQARELWLQTEHLWTRFPDFIEALRKA</sequence>
<evidence type="ECO:0000313" key="1">
    <source>
        <dbReference type="EMBL" id="HJA98844.1"/>
    </source>
</evidence>
<dbReference type="Proteomes" id="UP000824259">
    <property type="component" value="Unassembled WGS sequence"/>
</dbReference>
<name>A0A9D2L400_9BACT</name>
<gene>
    <name evidence="1" type="ORF">H9779_04485</name>
</gene>
<proteinExistence type="predicted"/>